<evidence type="ECO:0000256" key="7">
    <source>
        <dbReference type="SAM" id="MobiDB-lite"/>
    </source>
</evidence>
<sequence length="425" mass="47779">MESLASSLKQLMRDEAQPEYSPKGDAGVPPSCSEDTLSAIMGNSSQLVRQDSLRRPINPAIPSFETLPVEILSDILPEMMSLKTLRAIVHAILVDAQAAYQSLQLGSPTVLFSFENYRELGRASSTEPILSLEEATAMASFHLSVIEPLTERYAYWTLNALCSSPEAVPLSKTETGRIQRAIYRLQIICNMEPFDTARLLYILSCFAPWEAEEILCVHGFAKERLTGVFMEIAWDLDQEDNPKYHYLDITSTNSSMLLYKRDYINYDSLADVLCRGPQFLAEIFRATDHEELVDIIEYAIGDYAGSRVRWDDWIDNAGRLVKRLGSETKSEQQAENNLALKRSERYGLALVASSPPDPAANKSYPVDIVAIHGLNGDAYTTWTHPNGTLWIRDLLPRFLPGCRVFTYGYPAQVVYNSSFARLQEH</sequence>
<dbReference type="Proteomes" id="UP000283895">
    <property type="component" value="Unassembled WGS sequence"/>
</dbReference>
<evidence type="ECO:0000256" key="2">
    <source>
        <dbReference type="ARBA" id="ARBA00004240"/>
    </source>
</evidence>
<evidence type="ECO:0000313" key="9">
    <source>
        <dbReference type="Proteomes" id="UP000283895"/>
    </source>
</evidence>
<keyword evidence="5" id="KW-0496">Mitochondrion</keyword>
<evidence type="ECO:0000313" key="8">
    <source>
        <dbReference type="EMBL" id="ROV91872.1"/>
    </source>
</evidence>
<protein>
    <submittedName>
        <fullName evidence="8">Uncharacterized protein</fullName>
    </submittedName>
</protein>
<name>A0A423VLI2_9PEZI</name>
<evidence type="ECO:0000256" key="1">
    <source>
        <dbReference type="ARBA" id="ARBA00004173"/>
    </source>
</evidence>
<dbReference type="InterPro" id="IPR052374">
    <property type="entry name" value="SERAC1"/>
</dbReference>
<keyword evidence="9" id="KW-1185">Reference proteome</keyword>
<dbReference type="AlphaFoldDB" id="A0A423VLI2"/>
<accession>A0A423VLI2</accession>
<dbReference type="EMBL" id="LKEA01000053">
    <property type="protein sequence ID" value="ROV91872.1"/>
    <property type="molecule type" value="Genomic_DNA"/>
</dbReference>
<dbReference type="PANTHER" id="PTHR48182:SF2">
    <property type="entry name" value="PROTEIN SERAC1"/>
    <property type="match status" value="1"/>
</dbReference>
<gene>
    <name evidence="8" type="ORF">VMCG_09211</name>
</gene>
<evidence type="ECO:0000256" key="3">
    <source>
        <dbReference type="ARBA" id="ARBA00004370"/>
    </source>
</evidence>
<feature type="region of interest" description="Disordered" evidence="7">
    <location>
        <begin position="15"/>
        <end position="34"/>
    </location>
</feature>
<dbReference type="GO" id="GO:0016020">
    <property type="term" value="C:membrane"/>
    <property type="evidence" value="ECO:0007669"/>
    <property type="project" value="UniProtKB-SubCell"/>
</dbReference>
<evidence type="ECO:0000256" key="5">
    <source>
        <dbReference type="ARBA" id="ARBA00023128"/>
    </source>
</evidence>
<evidence type="ECO:0000256" key="6">
    <source>
        <dbReference type="ARBA" id="ARBA00023136"/>
    </source>
</evidence>
<organism evidence="8 9">
    <name type="scientific">Cytospora schulzeri</name>
    <dbReference type="NCBI Taxonomy" id="448051"/>
    <lineage>
        <taxon>Eukaryota</taxon>
        <taxon>Fungi</taxon>
        <taxon>Dikarya</taxon>
        <taxon>Ascomycota</taxon>
        <taxon>Pezizomycotina</taxon>
        <taxon>Sordariomycetes</taxon>
        <taxon>Sordariomycetidae</taxon>
        <taxon>Diaporthales</taxon>
        <taxon>Cytosporaceae</taxon>
        <taxon>Cytospora</taxon>
    </lineage>
</organism>
<dbReference type="OrthoDB" id="5304511at2759"/>
<keyword evidence="6" id="KW-0472">Membrane</keyword>
<reference evidence="8 9" key="1">
    <citation type="submission" date="2015-09" db="EMBL/GenBank/DDBJ databases">
        <title>Host preference determinants of Valsa canker pathogens revealed by comparative genomics.</title>
        <authorList>
            <person name="Yin Z."/>
            <person name="Huang L."/>
        </authorList>
    </citation>
    <scope>NUCLEOTIDE SEQUENCE [LARGE SCALE GENOMIC DNA]</scope>
    <source>
        <strain evidence="8 9">03-1</strain>
    </source>
</reference>
<comment type="caution">
    <text evidence="8">The sequence shown here is derived from an EMBL/GenBank/DDBJ whole genome shotgun (WGS) entry which is preliminary data.</text>
</comment>
<dbReference type="GO" id="GO:0005783">
    <property type="term" value="C:endoplasmic reticulum"/>
    <property type="evidence" value="ECO:0007669"/>
    <property type="project" value="UniProtKB-SubCell"/>
</dbReference>
<keyword evidence="4" id="KW-0256">Endoplasmic reticulum</keyword>
<proteinExistence type="predicted"/>
<evidence type="ECO:0000256" key="4">
    <source>
        <dbReference type="ARBA" id="ARBA00022824"/>
    </source>
</evidence>
<dbReference type="PANTHER" id="PTHR48182">
    <property type="entry name" value="PROTEIN SERAC1"/>
    <property type="match status" value="1"/>
</dbReference>
<dbReference type="GO" id="GO:0005739">
    <property type="term" value="C:mitochondrion"/>
    <property type="evidence" value="ECO:0007669"/>
    <property type="project" value="UniProtKB-SubCell"/>
</dbReference>
<comment type="subcellular location">
    <subcellularLocation>
        <location evidence="2">Endoplasmic reticulum</location>
    </subcellularLocation>
    <subcellularLocation>
        <location evidence="3">Membrane</location>
    </subcellularLocation>
    <subcellularLocation>
        <location evidence="1">Mitochondrion</location>
    </subcellularLocation>
</comment>